<organism evidence="1 2">
    <name type="scientific">Brucella grignonensis</name>
    <dbReference type="NCBI Taxonomy" id="94627"/>
    <lineage>
        <taxon>Bacteria</taxon>
        <taxon>Pseudomonadati</taxon>
        <taxon>Pseudomonadota</taxon>
        <taxon>Alphaproteobacteria</taxon>
        <taxon>Hyphomicrobiales</taxon>
        <taxon>Brucellaceae</taxon>
        <taxon>Brucella/Ochrobactrum group</taxon>
        <taxon>Brucella</taxon>
    </lineage>
</organism>
<name>A0A256FS27_9HYPH</name>
<proteinExistence type="predicted"/>
<dbReference type="AlphaFoldDB" id="A0A256FS27"/>
<keyword evidence="2" id="KW-1185">Reference proteome</keyword>
<dbReference type="Proteomes" id="UP000216478">
    <property type="component" value="Unassembled WGS sequence"/>
</dbReference>
<dbReference type="EMBL" id="NNRL01000143">
    <property type="protein sequence ID" value="OYR17659.1"/>
    <property type="molecule type" value="Genomic_DNA"/>
</dbReference>
<evidence type="ECO:0000313" key="2">
    <source>
        <dbReference type="Proteomes" id="UP000216478"/>
    </source>
</evidence>
<accession>A0A256FS27</accession>
<comment type="caution">
    <text evidence="1">The sequence shown here is derived from an EMBL/GenBank/DDBJ whole genome shotgun (WGS) entry which is preliminary data.</text>
</comment>
<sequence length="47" mass="5614">MIGLFGENPNWYMLDNRKPENFCQGDTPLWRTILHAVSGEDRDEQYR</sequence>
<gene>
    <name evidence="1" type="ORF">CEV33_4889</name>
</gene>
<evidence type="ECO:0000313" key="1">
    <source>
        <dbReference type="EMBL" id="OYR17659.1"/>
    </source>
</evidence>
<reference evidence="1 2" key="1">
    <citation type="submission" date="2017-07" db="EMBL/GenBank/DDBJ databases">
        <title>Phylogenetic study on the rhizospheric bacterium Ochrobactrum sp. A44.</title>
        <authorList>
            <person name="Krzyzanowska D.M."/>
            <person name="Ossowicki A."/>
            <person name="Rajewska M."/>
            <person name="Maciag T."/>
            <person name="Kaczynski Z."/>
            <person name="Czerwicka M."/>
            <person name="Jafra S."/>
        </authorList>
    </citation>
    <scope>NUCLEOTIDE SEQUENCE [LARGE SCALE GENOMIC DNA]</scope>
    <source>
        <strain evidence="1 2">OgA9a</strain>
    </source>
</reference>
<protein>
    <submittedName>
        <fullName evidence="1">Uncharacterized protein</fullName>
    </submittedName>
</protein>